<sequence length="228" mass="24916">MTCIEGWTSFNGFFLLVLSLLAIGFNLTPLVADYVEDKRILLSPISCYEWWLPGIIGGGLLVLPAVAMSLAARKKGSCNSRCGMLTSALLSILAIVGAAYCIIVSLFAIGRGPLICDTGSYDVNDCDYSLGNLSSFESIKFDLSWLRNASCLDHYEYDYDIDSGIMKERLFDVEIDEDTQKIMHLSVFMALTIIGLLEILTALFQIVAGLLGLCSQLVRSTLQGSILL</sequence>
<keyword evidence="5 6" id="KW-0472">Membrane</keyword>
<evidence type="ECO:0000256" key="6">
    <source>
        <dbReference type="SAM" id="Phobius"/>
    </source>
</evidence>
<dbReference type="Proteomes" id="UP000694569">
    <property type="component" value="Unplaced"/>
</dbReference>
<gene>
    <name evidence="7" type="primary">TM4SF20</name>
</gene>
<evidence type="ECO:0000313" key="7">
    <source>
        <dbReference type="Ensembl" id="ENSLLEP00000011450.1"/>
    </source>
</evidence>
<dbReference type="PANTHER" id="PTHR14198">
    <property type="entry name" value="TRANSMEMBRANE 4 L6 FAMILY MEMBER 1-RELATED"/>
    <property type="match status" value="1"/>
</dbReference>
<feature type="transmembrane region" description="Helical" evidence="6">
    <location>
        <begin position="187"/>
        <end position="213"/>
    </location>
</feature>
<comment type="subcellular location">
    <subcellularLocation>
        <location evidence="1">Membrane</location>
        <topology evidence="1">Multi-pass membrane protein</topology>
    </subcellularLocation>
</comment>
<dbReference type="GO" id="GO:0016020">
    <property type="term" value="C:membrane"/>
    <property type="evidence" value="ECO:0007669"/>
    <property type="project" value="UniProtKB-SubCell"/>
</dbReference>
<feature type="transmembrane region" description="Helical" evidence="6">
    <location>
        <begin position="12"/>
        <end position="31"/>
    </location>
</feature>
<evidence type="ECO:0000313" key="8">
    <source>
        <dbReference type="Proteomes" id="UP000694569"/>
    </source>
</evidence>
<accession>A0A8C5MDA3</accession>
<dbReference type="GeneTree" id="ENSGT01030000234590"/>
<evidence type="ECO:0000256" key="4">
    <source>
        <dbReference type="ARBA" id="ARBA00022989"/>
    </source>
</evidence>
<keyword evidence="3 6" id="KW-0812">Transmembrane</keyword>
<protein>
    <submittedName>
        <fullName evidence="7">Transmembrane 4 L six family member 20</fullName>
    </submittedName>
</protein>
<keyword evidence="8" id="KW-1185">Reference proteome</keyword>
<reference evidence="7" key="2">
    <citation type="submission" date="2025-09" db="UniProtKB">
        <authorList>
            <consortium name="Ensembl"/>
        </authorList>
    </citation>
    <scope>IDENTIFICATION</scope>
</reference>
<proteinExistence type="inferred from homology"/>
<reference evidence="7" key="1">
    <citation type="submission" date="2025-08" db="UniProtKB">
        <authorList>
            <consortium name="Ensembl"/>
        </authorList>
    </citation>
    <scope>IDENTIFICATION</scope>
</reference>
<dbReference type="PANTHER" id="PTHR14198:SF17">
    <property type="entry name" value="TRANSMEMBRANE 4 L6 FAMILY MEMBER 20"/>
    <property type="match status" value="1"/>
</dbReference>
<evidence type="ECO:0000256" key="2">
    <source>
        <dbReference type="ARBA" id="ARBA00006193"/>
    </source>
</evidence>
<dbReference type="AlphaFoldDB" id="A0A8C5MDA3"/>
<evidence type="ECO:0000256" key="1">
    <source>
        <dbReference type="ARBA" id="ARBA00004141"/>
    </source>
</evidence>
<dbReference type="Pfam" id="PF05805">
    <property type="entry name" value="L6_membrane"/>
    <property type="match status" value="1"/>
</dbReference>
<feature type="transmembrane region" description="Helical" evidence="6">
    <location>
        <begin position="51"/>
        <end position="72"/>
    </location>
</feature>
<dbReference type="InterPro" id="IPR008661">
    <property type="entry name" value="L6_membrane"/>
</dbReference>
<feature type="transmembrane region" description="Helical" evidence="6">
    <location>
        <begin position="84"/>
        <end position="109"/>
    </location>
</feature>
<evidence type="ECO:0000256" key="5">
    <source>
        <dbReference type="ARBA" id="ARBA00023136"/>
    </source>
</evidence>
<dbReference type="Ensembl" id="ENSLLET00000011909.1">
    <property type="protein sequence ID" value="ENSLLEP00000011450.1"/>
    <property type="gene ID" value="ENSLLEG00000007265.1"/>
</dbReference>
<name>A0A8C5MDA3_9ANUR</name>
<keyword evidence="4 6" id="KW-1133">Transmembrane helix</keyword>
<organism evidence="7 8">
    <name type="scientific">Leptobrachium leishanense</name>
    <name type="common">Leishan spiny toad</name>
    <dbReference type="NCBI Taxonomy" id="445787"/>
    <lineage>
        <taxon>Eukaryota</taxon>
        <taxon>Metazoa</taxon>
        <taxon>Chordata</taxon>
        <taxon>Craniata</taxon>
        <taxon>Vertebrata</taxon>
        <taxon>Euteleostomi</taxon>
        <taxon>Amphibia</taxon>
        <taxon>Batrachia</taxon>
        <taxon>Anura</taxon>
        <taxon>Pelobatoidea</taxon>
        <taxon>Megophryidae</taxon>
        <taxon>Leptobrachium</taxon>
    </lineage>
</organism>
<evidence type="ECO:0000256" key="3">
    <source>
        <dbReference type="ARBA" id="ARBA00022692"/>
    </source>
</evidence>
<dbReference type="OrthoDB" id="9937421at2759"/>
<comment type="similarity">
    <text evidence="2">Belongs to the L6 tetraspanin family.</text>
</comment>